<proteinExistence type="predicted"/>
<keyword evidence="2" id="KW-1185">Reference proteome</keyword>
<accession>A0ABX0W4G3</accession>
<evidence type="ECO:0000313" key="1">
    <source>
        <dbReference type="EMBL" id="NIZ59848.1"/>
    </source>
</evidence>
<name>A0ABX0W4G3_9RHOB</name>
<dbReference type="RefSeq" id="WP_167681898.1">
    <property type="nucleotide sequence ID" value="NZ_QHLQ01000001.1"/>
</dbReference>
<dbReference type="EMBL" id="QHLQ01000001">
    <property type="protein sequence ID" value="NIZ59848.1"/>
    <property type="molecule type" value="Genomic_DNA"/>
</dbReference>
<organism evidence="1 2">
    <name type="scientific">Parasedimentitalea denitrificans</name>
    <dbReference type="NCBI Taxonomy" id="2211118"/>
    <lineage>
        <taxon>Bacteria</taxon>
        <taxon>Pseudomonadati</taxon>
        <taxon>Pseudomonadota</taxon>
        <taxon>Alphaproteobacteria</taxon>
        <taxon>Rhodobacterales</taxon>
        <taxon>Paracoccaceae</taxon>
        <taxon>Parasedimentitalea</taxon>
    </lineage>
</organism>
<reference evidence="1 2" key="1">
    <citation type="submission" date="2018-05" db="EMBL/GenBank/DDBJ databases">
        <authorList>
            <person name="Zhang Y.-J."/>
        </authorList>
    </citation>
    <scope>NUCLEOTIDE SEQUENCE [LARGE SCALE GENOMIC DNA]</scope>
    <source>
        <strain evidence="1 2">CY04</strain>
    </source>
</reference>
<protein>
    <recommendedName>
        <fullName evidence="3">SXP/RAL-2 family protein Ani s 5-like cation-binding domain-containing protein</fullName>
    </recommendedName>
</protein>
<evidence type="ECO:0000313" key="2">
    <source>
        <dbReference type="Proteomes" id="UP001429564"/>
    </source>
</evidence>
<dbReference type="Proteomes" id="UP001429564">
    <property type="component" value="Unassembled WGS sequence"/>
</dbReference>
<gene>
    <name evidence="1" type="ORF">DL239_02530</name>
</gene>
<evidence type="ECO:0008006" key="3">
    <source>
        <dbReference type="Google" id="ProtNLM"/>
    </source>
</evidence>
<sequence>MWIWIIGAVVVCCIIAGVAQASEDDEKKKLAAKRPDAFVRLFSEEFPDFSGNITFAKAEAAIKKWDEAIVSYDFTKHQKLFDKTKFKNVDSANQAMSYLINCVAKEISIEFVEYIQKNSMEASYAAMRRAMDSSLTLAEQ</sequence>
<comment type="caution">
    <text evidence="1">The sequence shown here is derived from an EMBL/GenBank/DDBJ whole genome shotgun (WGS) entry which is preliminary data.</text>
</comment>